<feature type="transmembrane region" description="Helical" evidence="1">
    <location>
        <begin position="12"/>
        <end position="38"/>
    </location>
</feature>
<feature type="transmembrane region" description="Helical" evidence="1">
    <location>
        <begin position="143"/>
        <end position="163"/>
    </location>
</feature>
<gene>
    <name evidence="2" type="ORF">LY01_00247</name>
</gene>
<dbReference type="Pfam" id="PF03929">
    <property type="entry name" value="PepSY_TM"/>
    <property type="match status" value="1"/>
</dbReference>
<reference evidence="2 3" key="1">
    <citation type="submission" date="2018-02" db="EMBL/GenBank/DDBJ databases">
        <title>Genomic Encyclopedia of Archaeal and Bacterial Type Strains, Phase II (KMG-II): from individual species to whole genera.</title>
        <authorList>
            <person name="Goeker M."/>
        </authorList>
    </citation>
    <scope>NUCLEOTIDE SEQUENCE [LARGE SCALE GENOMIC DNA]</scope>
    <source>
        <strain evidence="2 3">DSM 16809</strain>
    </source>
</reference>
<sequence>MKHKIKLRSWLWKWHFISGIISLPFILLLSITGVIYLFKADYEALEQQKIKNVEVLTSNQSSFQEQWSVANDYAIKKPNSMVVPQKPGDATEFISGRFGGKRSIYVNPYKKVITGEIVASEGFMYKVRKLHGELLLGDFGTKIVELIASWMVILIITGLYVWWPTRGWNVKGFFIPRFKKGKRILFRDIHAISGFWISVMLLLVLAGGFPWTDVFGENFKKVQEITNTGYPATWDGRGLSYEIKEREEPLPLDKIVAIAKEMDLEGVVLIHFPKGKKGTYAISNRSTNLEQQQKIHLNQYTGEEVKVHHWSGVGILMRARMWLMAFHQGEFGLWNWVLMLGTGVILFLMSLSAIFSYALRKPKKNWGIPAVPESFKIDYFIIGVIVLLGIVFPLFGISAVLIILSYYLKSIFQKKPQI</sequence>
<proteinExistence type="predicted"/>
<dbReference type="PANTHER" id="PTHR34219">
    <property type="entry name" value="IRON-REGULATED INNER MEMBRANE PROTEIN-RELATED"/>
    <property type="match status" value="1"/>
</dbReference>
<dbReference type="PANTHER" id="PTHR34219:SF1">
    <property type="entry name" value="PEPSY DOMAIN-CONTAINING PROTEIN"/>
    <property type="match status" value="1"/>
</dbReference>
<dbReference type="InterPro" id="IPR005625">
    <property type="entry name" value="PepSY-ass_TM"/>
</dbReference>
<dbReference type="AlphaFoldDB" id="A0A2S6IQA6"/>
<keyword evidence="1" id="KW-1133">Transmembrane helix</keyword>
<dbReference type="EMBL" id="PTJE01000001">
    <property type="protein sequence ID" value="PPK96427.1"/>
    <property type="molecule type" value="Genomic_DNA"/>
</dbReference>
<evidence type="ECO:0000256" key="1">
    <source>
        <dbReference type="SAM" id="Phobius"/>
    </source>
</evidence>
<evidence type="ECO:0000313" key="2">
    <source>
        <dbReference type="EMBL" id="PPK96427.1"/>
    </source>
</evidence>
<feature type="transmembrane region" description="Helical" evidence="1">
    <location>
        <begin position="184"/>
        <end position="209"/>
    </location>
</feature>
<dbReference type="Proteomes" id="UP000239002">
    <property type="component" value="Unassembled WGS sequence"/>
</dbReference>
<comment type="caution">
    <text evidence="2">The sequence shown here is derived from an EMBL/GenBank/DDBJ whole genome shotgun (WGS) entry which is preliminary data.</text>
</comment>
<feature type="transmembrane region" description="Helical" evidence="1">
    <location>
        <begin position="333"/>
        <end position="359"/>
    </location>
</feature>
<keyword evidence="3" id="KW-1185">Reference proteome</keyword>
<accession>A0A2S6IQA6</accession>
<organism evidence="2 3">
    <name type="scientific">Nonlabens xylanidelens</name>
    <dbReference type="NCBI Taxonomy" id="191564"/>
    <lineage>
        <taxon>Bacteria</taxon>
        <taxon>Pseudomonadati</taxon>
        <taxon>Bacteroidota</taxon>
        <taxon>Flavobacteriia</taxon>
        <taxon>Flavobacteriales</taxon>
        <taxon>Flavobacteriaceae</taxon>
        <taxon>Nonlabens</taxon>
    </lineage>
</organism>
<evidence type="ECO:0000313" key="3">
    <source>
        <dbReference type="Proteomes" id="UP000239002"/>
    </source>
</evidence>
<keyword evidence="1" id="KW-0812">Transmembrane</keyword>
<protein>
    <submittedName>
        <fullName evidence="2">Putative iron-regulated membrane protein</fullName>
    </submittedName>
</protein>
<feature type="transmembrane region" description="Helical" evidence="1">
    <location>
        <begin position="379"/>
        <end position="408"/>
    </location>
</feature>
<keyword evidence="1" id="KW-0472">Membrane</keyword>
<dbReference type="OrthoDB" id="111691at2"/>
<dbReference type="RefSeq" id="WP_104513990.1">
    <property type="nucleotide sequence ID" value="NZ_MQVW01000022.1"/>
</dbReference>
<name>A0A2S6IQA6_9FLAO</name>